<gene>
    <name evidence="4" type="ORF">E1269_31990</name>
</gene>
<dbReference type="AlphaFoldDB" id="A0A4R5C5N6"/>
<dbReference type="InterPro" id="IPR000683">
    <property type="entry name" value="Gfo/Idh/MocA-like_OxRdtase_N"/>
</dbReference>
<name>A0A4R5C5N6_9ACTN</name>
<keyword evidence="2" id="KW-0560">Oxidoreductase</keyword>
<dbReference type="GO" id="GO:0000166">
    <property type="term" value="F:nucleotide binding"/>
    <property type="evidence" value="ECO:0007669"/>
    <property type="project" value="InterPro"/>
</dbReference>
<dbReference type="InterPro" id="IPR036291">
    <property type="entry name" value="NAD(P)-bd_dom_sf"/>
</dbReference>
<sequence length="276" mass="30481">MRLPSGAAVPDMYLWASLLRRLENQPGSGVPVRGARVVSIWSEDHTDAQRVARACQIDSICATPEEVCDGVDAVMILSERPETHLPYARAALERGLRTYVDKPLADTPDAAREIFTLAERHGAPCYTGSAVRWSPEFLAAREHIRTKPNRAKALHVQCPLGLDLYGIHAIELANLFLGHDVDTIHTTTGPDRQIVLLTYTNGATALLDHLNFLRWPTYAATIHADTWHHHVTLDDPAPTLLAFTRTFADFANGAPPPVNPQESLHLINILTTTQRS</sequence>
<dbReference type="GO" id="GO:0016491">
    <property type="term" value="F:oxidoreductase activity"/>
    <property type="evidence" value="ECO:0007669"/>
    <property type="project" value="UniProtKB-KW"/>
</dbReference>
<dbReference type="InterPro" id="IPR051317">
    <property type="entry name" value="Gfo/Idh/MocA_oxidoreduct"/>
</dbReference>
<protein>
    <submittedName>
        <fullName evidence="4">Gfo/Idh/MocA family oxidoreductase</fullName>
    </submittedName>
</protein>
<dbReference type="Pfam" id="PF01408">
    <property type="entry name" value="GFO_IDH_MocA"/>
    <property type="match status" value="1"/>
</dbReference>
<feature type="non-terminal residue" evidence="4">
    <location>
        <position position="276"/>
    </location>
</feature>
<dbReference type="PANTHER" id="PTHR43708:SF5">
    <property type="entry name" value="CONSERVED EXPRESSED OXIDOREDUCTASE (EUROFUNG)-RELATED"/>
    <property type="match status" value="1"/>
</dbReference>
<proteinExistence type="inferred from homology"/>
<dbReference type="Proteomes" id="UP000294739">
    <property type="component" value="Unassembled WGS sequence"/>
</dbReference>
<accession>A0A4R5C5N6</accession>
<dbReference type="InParanoid" id="A0A4R5C5N6"/>
<evidence type="ECO:0000256" key="2">
    <source>
        <dbReference type="ARBA" id="ARBA00023002"/>
    </source>
</evidence>
<dbReference type="Gene3D" id="3.40.50.720">
    <property type="entry name" value="NAD(P)-binding Rossmann-like Domain"/>
    <property type="match status" value="1"/>
</dbReference>
<feature type="domain" description="Gfo/Idh/MocA-like oxidoreductase N-terminal" evidence="3">
    <location>
        <begin position="33"/>
        <end position="127"/>
    </location>
</feature>
<dbReference type="RefSeq" id="WP_131902305.1">
    <property type="nucleotide sequence ID" value="NZ_SMKZ01000121.1"/>
</dbReference>
<keyword evidence="5" id="KW-1185">Reference proteome</keyword>
<comment type="caution">
    <text evidence="4">The sequence shown here is derived from an EMBL/GenBank/DDBJ whole genome shotgun (WGS) entry which is preliminary data.</text>
</comment>
<evidence type="ECO:0000256" key="1">
    <source>
        <dbReference type="ARBA" id="ARBA00010928"/>
    </source>
</evidence>
<evidence type="ECO:0000313" key="4">
    <source>
        <dbReference type="EMBL" id="TDD93969.1"/>
    </source>
</evidence>
<comment type="similarity">
    <text evidence="1">Belongs to the Gfo/Idh/MocA family.</text>
</comment>
<organism evidence="4 5">
    <name type="scientific">Jiangella asiatica</name>
    <dbReference type="NCBI Taxonomy" id="2530372"/>
    <lineage>
        <taxon>Bacteria</taxon>
        <taxon>Bacillati</taxon>
        <taxon>Actinomycetota</taxon>
        <taxon>Actinomycetes</taxon>
        <taxon>Jiangellales</taxon>
        <taxon>Jiangellaceae</taxon>
        <taxon>Jiangella</taxon>
    </lineage>
</organism>
<dbReference type="OrthoDB" id="3512812at2"/>
<evidence type="ECO:0000313" key="5">
    <source>
        <dbReference type="Proteomes" id="UP000294739"/>
    </source>
</evidence>
<evidence type="ECO:0000259" key="3">
    <source>
        <dbReference type="Pfam" id="PF01408"/>
    </source>
</evidence>
<dbReference type="EMBL" id="SMKZ01000121">
    <property type="protein sequence ID" value="TDD93969.1"/>
    <property type="molecule type" value="Genomic_DNA"/>
</dbReference>
<dbReference type="PANTHER" id="PTHR43708">
    <property type="entry name" value="CONSERVED EXPRESSED OXIDOREDUCTASE (EUROFUNG)"/>
    <property type="match status" value="1"/>
</dbReference>
<reference evidence="4 5" key="1">
    <citation type="submission" date="2019-03" db="EMBL/GenBank/DDBJ databases">
        <title>Draft genome sequences of novel Actinobacteria.</title>
        <authorList>
            <person name="Sahin N."/>
            <person name="Ay H."/>
            <person name="Saygin H."/>
        </authorList>
    </citation>
    <scope>NUCLEOTIDE SEQUENCE [LARGE SCALE GENOMIC DNA]</scope>
    <source>
        <strain evidence="4 5">5K138</strain>
    </source>
</reference>
<dbReference type="SUPFAM" id="SSF51735">
    <property type="entry name" value="NAD(P)-binding Rossmann-fold domains"/>
    <property type="match status" value="1"/>
</dbReference>